<evidence type="ECO:0000313" key="1">
    <source>
        <dbReference type="EMBL" id="EUC37014.1"/>
    </source>
</evidence>
<sequence>MYVGHPGNAATCWLLDCNWMRLDAAGRLAYEQPCYAGYKLRRIRGLFGSRIHGVAGGKSPNAKHISDKLSGSFAPSKRLALSVGGTTATLAERGCQEKEKTLVLLAASVTQTRALAKEPHGFFFGETPQQDSDVDVPCKTLETLL</sequence>
<gene>
    <name evidence="1" type="ORF">COCCADRAFT_23279</name>
</gene>
<name>W6YNB2_COCC2</name>
<dbReference type="AlphaFoldDB" id="W6YNB2"/>
<dbReference type="RefSeq" id="XP_007708634.1">
    <property type="nucleotide sequence ID" value="XM_007710444.1"/>
</dbReference>
<dbReference type="Proteomes" id="UP000053841">
    <property type="component" value="Unassembled WGS sequence"/>
</dbReference>
<protein>
    <submittedName>
        <fullName evidence="1">Uncharacterized protein</fullName>
    </submittedName>
</protein>
<keyword evidence="2" id="KW-1185">Reference proteome</keyword>
<dbReference type="EMBL" id="KI964555">
    <property type="protein sequence ID" value="EUC37014.1"/>
    <property type="molecule type" value="Genomic_DNA"/>
</dbReference>
<dbReference type="GeneID" id="19145379"/>
<accession>W6YNB2</accession>
<proteinExistence type="predicted"/>
<organism evidence="1 2">
    <name type="scientific">Cochliobolus carbonum (strain 26-R-13)</name>
    <name type="common">Maize leaf spot fungus</name>
    <name type="synonym">Bipolaris zeicola</name>
    <dbReference type="NCBI Taxonomy" id="930089"/>
    <lineage>
        <taxon>Eukaryota</taxon>
        <taxon>Fungi</taxon>
        <taxon>Dikarya</taxon>
        <taxon>Ascomycota</taxon>
        <taxon>Pezizomycotina</taxon>
        <taxon>Dothideomycetes</taxon>
        <taxon>Pleosporomycetidae</taxon>
        <taxon>Pleosporales</taxon>
        <taxon>Pleosporineae</taxon>
        <taxon>Pleosporaceae</taxon>
        <taxon>Bipolaris</taxon>
    </lineage>
</organism>
<dbReference type="HOGENOM" id="CLU_1786523_0_0_1"/>
<reference evidence="1 2" key="1">
    <citation type="journal article" date="2013" name="PLoS Genet.">
        <title>Comparative genome structure, secondary metabolite, and effector coding capacity across Cochliobolus pathogens.</title>
        <authorList>
            <person name="Condon B.J."/>
            <person name="Leng Y."/>
            <person name="Wu D."/>
            <person name="Bushley K.E."/>
            <person name="Ohm R.A."/>
            <person name="Otillar R."/>
            <person name="Martin J."/>
            <person name="Schackwitz W."/>
            <person name="Grimwood J."/>
            <person name="MohdZainudin N."/>
            <person name="Xue C."/>
            <person name="Wang R."/>
            <person name="Manning V.A."/>
            <person name="Dhillon B."/>
            <person name="Tu Z.J."/>
            <person name="Steffenson B.J."/>
            <person name="Salamov A."/>
            <person name="Sun H."/>
            <person name="Lowry S."/>
            <person name="LaButti K."/>
            <person name="Han J."/>
            <person name="Copeland A."/>
            <person name="Lindquist E."/>
            <person name="Barry K."/>
            <person name="Schmutz J."/>
            <person name="Baker S.E."/>
            <person name="Ciuffetti L.M."/>
            <person name="Grigoriev I.V."/>
            <person name="Zhong S."/>
            <person name="Turgeon B.G."/>
        </authorList>
    </citation>
    <scope>NUCLEOTIDE SEQUENCE [LARGE SCALE GENOMIC DNA]</scope>
    <source>
        <strain evidence="1 2">26-R-13</strain>
    </source>
</reference>
<evidence type="ECO:0000313" key="2">
    <source>
        <dbReference type="Proteomes" id="UP000053841"/>
    </source>
</evidence>
<dbReference type="KEGG" id="bze:COCCADRAFT_23279"/>